<dbReference type="Proteomes" id="UP000636949">
    <property type="component" value="Unassembled WGS sequence"/>
</dbReference>
<organism evidence="9 10">
    <name type="scientific">Cysteiniphilum litorale</name>
    <dbReference type="NCBI Taxonomy" id="2056700"/>
    <lineage>
        <taxon>Bacteria</taxon>
        <taxon>Pseudomonadati</taxon>
        <taxon>Pseudomonadota</taxon>
        <taxon>Gammaproteobacteria</taxon>
        <taxon>Thiotrichales</taxon>
        <taxon>Fastidiosibacteraceae</taxon>
        <taxon>Cysteiniphilum</taxon>
    </lineage>
</organism>
<feature type="site" description="Interaction with DNA substrate" evidence="7">
    <location>
        <position position="247"/>
    </location>
</feature>
<keyword evidence="10" id="KW-1185">Reference proteome</keyword>
<reference evidence="9" key="2">
    <citation type="submission" date="2020-09" db="EMBL/GenBank/DDBJ databases">
        <authorList>
            <person name="Sun Q."/>
            <person name="Zhou Y."/>
        </authorList>
    </citation>
    <scope>NUCLEOTIDE SEQUENCE</scope>
    <source>
        <strain evidence="9">CGMCC 1.15758</strain>
    </source>
</reference>
<feature type="site" description="Transition state stabilizer" evidence="7">
    <location>
        <position position="151"/>
    </location>
</feature>
<evidence type="ECO:0000256" key="6">
    <source>
        <dbReference type="PIRSR" id="PIRSR604808-2"/>
    </source>
</evidence>
<dbReference type="PANTHER" id="PTHR22748:SF6">
    <property type="entry name" value="DNA-(APURINIC OR APYRIMIDINIC SITE) ENDONUCLEASE"/>
    <property type="match status" value="1"/>
</dbReference>
<feature type="active site" evidence="5">
    <location>
        <position position="109"/>
    </location>
</feature>
<evidence type="ECO:0000256" key="4">
    <source>
        <dbReference type="ARBA" id="ARBA00022842"/>
    </source>
</evidence>
<gene>
    <name evidence="9" type="primary">xthA</name>
    <name evidence="9" type="ORF">GCM10010995_17810</name>
</gene>
<dbReference type="NCBIfam" id="TIGR00195">
    <property type="entry name" value="exoDNase_III"/>
    <property type="match status" value="1"/>
</dbReference>
<comment type="similarity">
    <text evidence="1">Belongs to the DNA repair enzymes AP/ExoA family.</text>
</comment>
<name>A0A8J3E9N5_9GAMM</name>
<keyword evidence="4 6" id="KW-0460">Magnesium</keyword>
<dbReference type="Gene3D" id="3.60.10.10">
    <property type="entry name" value="Endonuclease/exonuclease/phosphatase"/>
    <property type="match status" value="1"/>
</dbReference>
<dbReference type="InterPro" id="IPR004808">
    <property type="entry name" value="AP_endonuc_1"/>
</dbReference>
<dbReference type="PROSITE" id="PS51435">
    <property type="entry name" value="AP_NUCLEASE_F1_4"/>
    <property type="match status" value="1"/>
</dbReference>
<feature type="binding site" evidence="6">
    <location>
        <position position="246"/>
    </location>
    <ligand>
        <name>Mg(2+)</name>
        <dbReference type="ChEBI" id="CHEBI:18420"/>
        <label>1</label>
    </ligand>
</feature>
<dbReference type="PROSITE" id="PS00726">
    <property type="entry name" value="AP_NUCLEASE_F1_1"/>
    <property type="match status" value="1"/>
</dbReference>
<dbReference type="RefSeq" id="WP_117003052.1">
    <property type="nucleotide sequence ID" value="NZ_BMJS01000020.1"/>
</dbReference>
<feature type="active site" description="Proton acceptor" evidence="5">
    <location>
        <position position="247"/>
    </location>
</feature>
<dbReference type="InterPro" id="IPR020847">
    <property type="entry name" value="AP_endonuclease_F1_BS"/>
</dbReference>
<dbReference type="GO" id="GO:0008311">
    <property type="term" value="F:double-stranded DNA 3'-5' DNA exonuclease activity"/>
    <property type="evidence" value="ECO:0007669"/>
    <property type="project" value="TreeGrafter"/>
</dbReference>
<feature type="binding site" evidence="6">
    <location>
        <position position="151"/>
    </location>
    <ligand>
        <name>Mg(2+)</name>
        <dbReference type="ChEBI" id="CHEBI:18420"/>
        <label>1</label>
    </ligand>
</feature>
<comment type="cofactor">
    <cofactor evidence="6">
        <name>Mg(2+)</name>
        <dbReference type="ChEBI" id="CHEBI:18420"/>
    </cofactor>
    <cofactor evidence="6">
        <name>Mn(2+)</name>
        <dbReference type="ChEBI" id="CHEBI:29035"/>
    </cofactor>
    <text evidence="6">Probably binds two magnesium or manganese ions per subunit.</text>
</comment>
<dbReference type="EMBL" id="BMJS01000020">
    <property type="protein sequence ID" value="GGG00848.1"/>
    <property type="molecule type" value="Genomic_DNA"/>
</dbReference>
<dbReference type="GO" id="GO:0003906">
    <property type="term" value="F:DNA-(apurinic or apyrimidinic site) endonuclease activity"/>
    <property type="evidence" value="ECO:0007669"/>
    <property type="project" value="TreeGrafter"/>
</dbReference>
<evidence type="ECO:0000256" key="3">
    <source>
        <dbReference type="ARBA" id="ARBA00022801"/>
    </source>
</evidence>
<dbReference type="GO" id="GO:0008081">
    <property type="term" value="F:phosphoric diester hydrolase activity"/>
    <property type="evidence" value="ECO:0007669"/>
    <property type="project" value="TreeGrafter"/>
</dbReference>
<dbReference type="GO" id="GO:0003677">
    <property type="term" value="F:DNA binding"/>
    <property type="evidence" value="ECO:0007669"/>
    <property type="project" value="InterPro"/>
</dbReference>
<dbReference type="SUPFAM" id="SSF56219">
    <property type="entry name" value="DNase I-like"/>
    <property type="match status" value="1"/>
</dbReference>
<feature type="active site" description="Proton donor/acceptor" evidence="5">
    <location>
        <position position="149"/>
    </location>
</feature>
<dbReference type="CDD" id="cd10281">
    <property type="entry name" value="Nape_like_AP-endo"/>
    <property type="match status" value="1"/>
</dbReference>
<reference evidence="9" key="1">
    <citation type="journal article" date="2014" name="Int. J. Syst. Evol. Microbiol.">
        <title>Complete genome sequence of Corynebacterium casei LMG S-19264T (=DSM 44701T), isolated from a smear-ripened cheese.</title>
        <authorList>
            <consortium name="US DOE Joint Genome Institute (JGI-PGF)"/>
            <person name="Walter F."/>
            <person name="Albersmeier A."/>
            <person name="Kalinowski J."/>
            <person name="Ruckert C."/>
        </authorList>
    </citation>
    <scope>NUCLEOTIDE SEQUENCE</scope>
    <source>
        <strain evidence="9">CGMCC 1.15758</strain>
    </source>
</reference>
<feature type="binding site" evidence="6">
    <location>
        <position position="7"/>
    </location>
    <ligand>
        <name>Mg(2+)</name>
        <dbReference type="ChEBI" id="CHEBI:18420"/>
        <label>1</label>
    </ligand>
</feature>
<evidence type="ECO:0000256" key="7">
    <source>
        <dbReference type="PIRSR" id="PIRSR604808-3"/>
    </source>
</evidence>
<sequence>MKVISFNANGIRAATRKGFFDWFTQQDADFLCIQETKAQFDQLKDDGIYFPEGYHYAYTDAKKKGYSGVAIYAKRKPKRIIHTLGIDWADDEGRYIQFDYDDLSIASIYIPSGSSGDERQAYKMDFLDKYKDILKDQINHNKRFIVCGDVNIVHKEIDIKNWKQNQKTSGVLPEERAWLDHVFDYIGWIDAFRVINQQAEQYTWWSNRGQARAKNVGWRIDYQWITPELKDKVIADSIYTDSWFSDHAPLSITYQT</sequence>
<feature type="binding site" evidence="6">
    <location>
        <position position="35"/>
    </location>
    <ligand>
        <name>Mg(2+)</name>
        <dbReference type="ChEBI" id="CHEBI:18420"/>
        <label>1</label>
    </ligand>
</feature>
<dbReference type="InterPro" id="IPR005135">
    <property type="entry name" value="Endo/exonuclease/phosphatase"/>
</dbReference>
<feature type="site" description="Important for catalytic activity" evidence="7">
    <location>
        <position position="221"/>
    </location>
</feature>
<dbReference type="OrthoDB" id="9803914at2"/>
<dbReference type="AlphaFoldDB" id="A0A8J3E9N5"/>
<feature type="binding site" evidence="6">
    <location>
        <position position="247"/>
    </location>
    <ligand>
        <name>Mg(2+)</name>
        <dbReference type="ChEBI" id="CHEBI:18420"/>
        <label>1</label>
    </ligand>
</feature>
<evidence type="ECO:0000259" key="8">
    <source>
        <dbReference type="Pfam" id="PF03372"/>
    </source>
</evidence>
<feature type="domain" description="Endonuclease/exonuclease/phosphatase" evidence="8">
    <location>
        <begin position="4"/>
        <end position="247"/>
    </location>
</feature>
<evidence type="ECO:0000256" key="2">
    <source>
        <dbReference type="ARBA" id="ARBA00022723"/>
    </source>
</evidence>
<accession>A0A8J3E9N5</accession>
<keyword evidence="2 6" id="KW-0479">Metal-binding</keyword>
<evidence type="ECO:0000256" key="1">
    <source>
        <dbReference type="ARBA" id="ARBA00007092"/>
    </source>
</evidence>
<dbReference type="NCBIfam" id="TIGR00633">
    <property type="entry name" value="xth"/>
    <property type="match status" value="1"/>
</dbReference>
<evidence type="ECO:0000256" key="5">
    <source>
        <dbReference type="PIRSR" id="PIRSR604808-1"/>
    </source>
</evidence>
<feature type="binding site" evidence="6">
    <location>
        <position position="149"/>
    </location>
    <ligand>
        <name>Mg(2+)</name>
        <dbReference type="ChEBI" id="CHEBI:18420"/>
        <label>1</label>
    </ligand>
</feature>
<evidence type="ECO:0000313" key="9">
    <source>
        <dbReference type="EMBL" id="GGG00848.1"/>
    </source>
</evidence>
<keyword evidence="6" id="KW-0464">Manganese</keyword>
<protein>
    <submittedName>
        <fullName evidence="9">Exodeoxyribonuclease III</fullName>
    </submittedName>
</protein>
<dbReference type="GO" id="GO:0006284">
    <property type="term" value="P:base-excision repair"/>
    <property type="evidence" value="ECO:0007669"/>
    <property type="project" value="TreeGrafter"/>
</dbReference>
<dbReference type="Pfam" id="PF03372">
    <property type="entry name" value="Exo_endo_phos"/>
    <property type="match status" value="1"/>
</dbReference>
<comment type="caution">
    <text evidence="9">The sequence shown here is derived from an EMBL/GenBank/DDBJ whole genome shotgun (WGS) entry which is preliminary data.</text>
</comment>
<keyword evidence="3" id="KW-0378">Hydrolase</keyword>
<dbReference type="InterPro" id="IPR036691">
    <property type="entry name" value="Endo/exonu/phosph_ase_sf"/>
</dbReference>
<proteinExistence type="inferred from homology"/>
<dbReference type="FunFam" id="3.60.10.10:FF:000026">
    <property type="entry name" value="Exodeoxyribonuclease III"/>
    <property type="match status" value="1"/>
</dbReference>
<dbReference type="GO" id="GO:0046872">
    <property type="term" value="F:metal ion binding"/>
    <property type="evidence" value="ECO:0007669"/>
    <property type="project" value="UniProtKB-KW"/>
</dbReference>
<evidence type="ECO:0000313" key="10">
    <source>
        <dbReference type="Proteomes" id="UP000636949"/>
    </source>
</evidence>
<dbReference type="PANTHER" id="PTHR22748">
    <property type="entry name" value="AP ENDONUCLEASE"/>
    <property type="match status" value="1"/>
</dbReference>